<sequence length="51" mass="5540">MGLGKGHGVPDGRKVGWQDGKRDGKIRSDQRRPFICCDRLAFAGNEGILGN</sequence>
<dbReference type="EMBL" id="QPIZ01000002">
    <property type="protein sequence ID" value="RCW38975.1"/>
    <property type="molecule type" value="Genomic_DNA"/>
</dbReference>
<evidence type="ECO:0000256" key="1">
    <source>
        <dbReference type="SAM" id="MobiDB-lite"/>
    </source>
</evidence>
<dbReference type="Proteomes" id="UP000252733">
    <property type="component" value="Unassembled WGS sequence"/>
</dbReference>
<comment type="caution">
    <text evidence="2">The sequence shown here is derived from an EMBL/GenBank/DDBJ whole genome shotgun (WGS) entry which is preliminary data.</text>
</comment>
<dbReference type="AlphaFoldDB" id="A0A2T0XIH4"/>
<evidence type="ECO:0000313" key="3">
    <source>
        <dbReference type="Proteomes" id="UP000252733"/>
    </source>
</evidence>
<name>A0A2T0XIH4_9BACT</name>
<keyword evidence="3" id="KW-1185">Reference proteome</keyword>
<evidence type="ECO:0000313" key="2">
    <source>
        <dbReference type="EMBL" id="RCW38975.1"/>
    </source>
</evidence>
<organism evidence="2 3">
    <name type="scientific">Marinilabilia salmonicolor</name>
    <dbReference type="NCBI Taxonomy" id="989"/>
    <lineage>
        <taxon>Bacteria</taxon>
        <taxon>Pseudomonadati</taxon>
        <taxon>Bacteroidota</taxon>
        <taxon>Bacteroidia</taxon>
        <taxon>Marinilabiliales</taxon>
        <taxon>Marinilabiliaceae</taxon>
        <taxon>Marinilabilia</taxon>
    </lineage>
</organism>
<proteinExistence type="predicted"/>
<dbReference type="RefSeq" id="WP_181256456.1">
    <property type="nucleotide sequence ID" value="NZ_PVTS01000009.1"/>
</dbReference>
<gene>
    <name evidence="2" type="ORF">DFO77_102129</name>
</gene>
<reference evidence="2 3" key="1">
    <citation type="submission" date="2018-07" db="EMBL/GenBank/DDBJ databases">
        <title>Freshwater and sediment microbial communities from various areas in North America, analyzing microbe dynamics in response to fracking.</title>
        <authorList>
            <person name="Lamendella R."/>
        </authorList>
    </citation>
    <scope>NUCLEOTIDE SEQUENCE [LARGE SCALE GENOMIC DNA]</scope>
    <source>
        <strain evidence="2 3">160A</strain>
    </source>
</reference>
<protein>
    <submittedName>
        <fullName evidence="2">Uncharacterized protein</fullName>
    </submittedName>
</protein>
<feature type="compositionally biased region" description="Basic and acidic residues" evidence="1">
    <location>
        <begin position="8"/>
        <end position="28"/>
    </location>
</feature>
<accession>A0A2T0XIH4</accession>
<feature type="region of interest" description="Disordered" evidence="1">
    <location>
        <begin position="1"/>
        <end position="28"/>
    </location>
</feature>